<gene>
    <name evidence="1" type="ORF">CR513_23712</name>
</gene>
<organism evidence="1 2">
    <name type="scientific">Mucuna pruriens</name>
    <name type="common">Velvet bean</name>
    <name type="synonym">Dolichos pruriens</name>
    <dbReference type="NCBI Taxonomy" id="157652"/>
    <lineage>
        <taxon>Eukaryota</taxon>
        <taxon>Viridiplantae</taxon>
        <taxon>Streptophyta</taxon>
        <taxon>Embryophyta</taxon>
        <taxon>Tracheophyta</taxon>
        <taxon>Spermatophyta</taxon>
        <taxon>Magnoliopsida</taxon>
        <taxon>eudicotyledons</taxon>
        <taxon>Gunneridae</taxon>
        <taxon>Pentapetalae</taxon>
        <taxon>rosids</taxon>
        <taxon>fabids</taxon>
        <taxon>Fabales</taxon>
        <taxon>Fabaceae</taxon>
        <taxon>Papilionoideae</taxon>
        <taxon>50 kb inversion clade</taxon>
        <taxon>NPAAA clade</taxon>
        <taxon>indigoferoid/millettioid clade</taxon>
        <taxon>Phaseoleae</taxon>
        <taxon>Mucuna</taxon>
    </lineage>
</organism>
<reference evidence="1" key="1">
    <citation type="submission" date="2018-05" db="EMBL/GenBank/DDBJ databases">
        <title>Draft genome of Mucuna pruriens seed.</title>
        <authorList>
            <person name="Nnadi N.E."/>
            <person name="Vos R."/>
            <person name="Hasami M.H."/>
            <person name="Devisetty U.K."/>
            <person name="Aguiy J.C."/>
        </authorList>
    </citation>
    <scope>NUCLEOTIDE SEQUENCE [LARGE SCALE GENOMIC DNA]</scope>
    <source>
        <strain evidence="1">JCA_2017</strain>
    </source>
</reference>
<dbReference type="OrthoDB" id="1750639at2759"/>
<dbReference type="EMBL" id="QJKJ01004483">
    <property type="protein sequence ID" value="RDX93964.1"/>
    <property type="molecule type" value="Genomic_DNA"/>
</dbReference>
<evidence type="ECO:0000313" key="1">
    <source>
        <dbReference type="EMBL" id="RDX93964.1"/>
    </source>
</evidence>
<protein>
    <submittedName>
        <fullName evidence="1">Uncharacterized protein</fullName>
    </submittedName>
</protein>
<evidence type="ECO:0000313" key="2">
    <source>
        <dbReference type="Proteomes" id="UP000257109"/>
    </source>
</evidence>
<dbReference type="Proteomes" id="UP000257109">
    <property type="component" value="Unassembled WGS sequence"/>
</dbReference>
<comment type="caution">
    <text evidence="1">The sequence shown here is derived from an EMBL/GenBank/DDBJ whole genome shotgun (WGS) entry which is preliminary data.</text>
</comment>
<accession>A0A371GTU9</accession>
<dbReference type="SUPFAM" id="SSF53098">
    <property type="entry name" value="Ribonuclease H-like"/>
    <property type="match status" value="1"/>
</dbReference>
<sequence>MYMKSQNTCVPFSSRNQKSTFPFYLVHIDVWGHLLFQMSKGLVSCIKSLGFSYLNKNLKSNNRKEYFNQVITLFGQKEEIIHEFSCVPTLQQNEITPLRPNPNIVVSKKMFQKILGEAILSTTYLINQLPSRILGLKNPINILPSFYPNLSPSSKHPPKIFGCLFCPCAWSTQGQT</sequence>
<name>A0A371GTU9_MUCPR</name>
<dbReference type="InterPro" id="IPR012337">
    <property type="entry name" value="RNaseH-like_sf"/>
</dbReference>
<dbReference type="AlphaFoldDB" id="A0A371GTU9"/>
<keyword evidence="2" id="KW-1185">Reference proteome</keyword>
<proteinExistence type="predicted"/>
<feature type="non-terminal residue" evidence="1">
    <location>
        <position position="1"/>
    </location>
</feature>